<dbReference type="Gene3D" id="1.10.4030.10">
    <property type="entry name" value="Porin chaperone SurA, peptide-binding domain"/>
    <property type="match status" value="1"/>
</dbReference>
<dbReference type="InterPro" id="IPR050245">
    <property type="entry name" value="PrsA_foldase"/>
</dbReference>
<dbReference type="Pfam" id="PF13145">
    <property type="entry name" value="Rotamase_2"/>
    <property type="match status" value="1"/>
</dbReference>
<evidence type="ECO:0000256" key="4">
    <source>
        <dbReference type="ARBA" id="ARBA00023110"/>
    </source>
</evidence>
<dbReference type="PANTHER" id="PTHR47245:SF2">
    <property type="entry name" value="PEPTIDYL-PROLYL CIS-TRANS ISOMERASE HP_0175-RELATED"/>
    <property type="match status" value="1"/>
</dbReference>
<dbReference type="EC" id="5.2.1.8" evidence="3"/>
<dbReference type="Gene3D" id="3.10.50.40">
    <property type="match status" value="1"/>
</dbReference>
<dbReference type="EMBL" id="JAMTCC010000003">
    <property type="protein sequence ID" value="MCT7944172.1"/>
    <property type="molecule type" value="Genomic_DNA"/>
</dbReference>
<keyword evidence="7" id="KW-1185">Reference proteome</keyword>
<gene>
    <name evidence="6" type="ORF">NE536_02180</name>
</gene>
<evidence type="ECO:0000256" key="3">
    <source>
        <dbReference type="ARBA" id="ARBA00013194"/>
    </source>
</evidence>
<dbReference type="InterPro" id="IPR027304">
    <property type="entry name" value="Trigger_fact/SurA_dom_sf"/>
</dbReference>
<dbReference type="SUPFAM" id="SSF109998">
    <property type="entry name" value="Triger factor/SurA peptide-binding domain-like"/>
    <property type="match status" value="1"/>
</dbReference>
<feature type="domain" description="PpiC" evidence="5">
    <location>
        <begin position="125"/>
        <end position="248"/>
    </location>
</feature>
<evidence type="ECO:0000313" key="7">
    <source>
        <dbReference type="Proteomes" id="UP001155604"/>
    </source>
</evidence>
<name>A0A9X2WSB5_9GAMM</name>
<dbReference type="Proteomes" id="UP001155604">
    <property type="component" value="Unassembled WGS sequence"/>
</dbReference>
<comment type="caution">
    <text evidence="6">The sequence shown here is derived from an EMBL/GenBank/DDBJ whole genome shotgun (WGS) entry which is preliminary data.</text>
</comment>
<evidence type="ECO:0000256" key="2">
    <source>
        <dbReference type="ARBA" id="ARBA00007656"/>
    </source>
</evidence>
<dbReference type="GO" id="GO:0003755">
    <property type="term" value="F:peptidyl-prolyl cis-trans isomerase activity"/>
    <property type="evidence" value="ECO:0007669"/>
    <property type="project" value="UniProtKB-KW"/>
</dbReference>
<dbReference type="InterPro" id="IPR046357">
    <property type="entry name" value="PPIase_dom_sf"/>
</dbReference>
<reference evidence="6" key="1">
    <citation type="journal article" date="2023" name="Int. J. Syst. Evol. Microbiol.">
        <title>&lt;i&gt;Shewanella septentrionalis&lt;/i&gt; sp. nov. and &lt;i&gt;Shewanella holmiensis&lt;/i&gt; sp. nov., isolated from Baltic Sea water and sediments.</title>
        <authorList>
            <person name="Martin-Rodriguez A.J."/>
            <person name="Thorell K."/>
            <person name="Joffre E."/>
            <person name="Jensie-Markopoulos S."/>
            <person name="Moore E.R.B."/>
            <person name="Sjoling A."/>
        </authorList>
    </citation>
    <scope>NUCLEOTIDE SEQUENCE</scope>
    <source>
        <strain evidence="6">SP1W3</strain>
    </source>
</reference>
<dbReference type="InterPro" id="IPR000297">
    <property type="entry name" value="PPIase_PpiC"/>
</dbReference>
<keyword evidence="6" id="KW-0413">Isomerase</keyword>
<keyword evidence="4" id="KW-0697">Rotamase</keyword>
<evidence type="ECO:0000313" key="6">
    <source>
        <dbReference type="EMBL" id="MCT7944172.1"/>
    </source>
</evidence>
<sequence length="283" mass="31706">MITRVVLLCITLTLLAGCNQPEPVKSVDAELADNWVARIDGEGISASELELAMQQTLGDSGIFLASAEVKDKVLDSIILRKLMAQAYEKDMSPEALSELELKIQSYREELLTKAYIQQNVVAEPVSDEMVADYYRKHPQKYGQVNYKVFDLVRAPSVGSEVVDHAMSLRLQAFTPHSDWRALAQNDQGKLLIISGNSAEQGLSDEYRQVLSPLTKGKVSDTHLINGSMVRIRVTDEVIIEPKTLDEVRADIRKSLAPIQLKKAIQKEAELLKRNREIERYALD</sequence>
<dbReference type="RefSeq" id="WP_261271656.1">
    <property type="nucleotide sequence ID" value="NZ_JAMTCC010000003.1"/>
</dbReference>
<evidence type="ECO:0000256" key="1">
    <source>
        <dbReference type="ARBA" id="ARBA00000971"/>
    </source>
</evidence>
<dbReference type="PROSITE" id="PS51257">
    <property type="entry name" value="PROKAR_LIPOPROTEIN"/>
    <property type="match status" value="1"/>
</dbReference>
<dbReference type="AlphaFoldDB" id="A0A9X2WSB5"/>
<organism evidence="6 7">
    <name type="scientific">Shewanella septentrionalis</name>
    <dbReference type="NCBI Taxonomy" id="2952223"/>
    <lineage>
        <taxon>Bacteria</taxon>
        <taxon>Pseudomonadati</taxon>
        <taxon>Pseudomonadota</taxon>
        <taxon>Gammaproteobacteria</taxon>
        <taxon>Alteromonadales</taxon>
        <taxon>Shewanellaceae</taxon>
        <taxon>Shewanella</taxon>
    </lineage>
</organism>
<comment type="similarity">
    <text evidence="2">Belongs to the PpiC/parvulin rotamase family.</text>
</comment>
<dbReference type="PANTHER" id="PTHR47245">
    <property type="entry name" value="PEPTIDYLPROLYL ISOMERASE"/>
    <property type="match status" value="1"/>
</dbReference>
<comment type="catalytic activity">
    <reaction evidence="1">
        <text>[protein]-peptidylproline (omega=180) = [protein]-peptidylproline (omega=0)</text>
        <dbReference type="Rhea" id="RHEA:16237"/>
        <dbReference type="Rhea" id="RHEA-COMP:10747"/>
        <dbReference type="Rhea" id="RHEA-COMP:10748"/>
        <dbReference type="ChEBI" id="CHEBI:83833"/>
        <dbReference type="ChEBI" id="CHEBI:83834"/>
        <dbReference type="EC" id="5.2.1.8"/>
    </reaction>
</comment>
<protein>
    <recommendedName>
        <fullName evidence="3">peptidylprolyl isomerase</fullName>
        <ecNumber evidence="3">5.2.1.8</ecNumber>
    </recommendedName>
</protein>
<evidence type="ECO:0000259" key="5">
    <source>
        <dbReference type="Pfam" id="PF13145"/>
    </source>
</evidence>
<proteinExistence type="inferred from homology"/>
<accession>A0A9X2WSB5</accession>